<dbReference type="SUPFAM" id="SSF53187">
    <property type="entry name" value="Zn-dependent exopeptidases"/>
    <property type="match status" value="1"/>
</dbReference>
<evidence type="ECO:0000256" key="1">
    <source>
        <dbReference type="ARBA" id="ARBA00005988"/>
    </source>
</evidence>
<dbReference type="GO" id="GO:0006508">
    <property type="term" value="P:proteolysis"/>
    <property type="evidence" value="ECO:0007669"/>
    <property type="project" value="InterPro"/>
</dbReference>
<dbReference type="InterPro" id="IPR000834">
    <property type="entry name" value="Peptidase_M14"/>
</dbReference>
<evidence type="ECO:0000313" key="4">
    <source>
        <dbReference type="WBParaSite" id="TCONS_00012259.p1"/>
    </source>
</evidence>
<comment type="similarity">
    <text evidence="1">Belongs to the peptidase M14 family.</text>
</comment>
<proteinExistence type="inferred from homology"/>
<reference evidence="4" key="1">
    <citation type="submission" date="2024-02" db="UniProtKB">
        <authorList>
            <consortium name="WormBaseParasite"/>
        </authorList>
    </citation>
    <scope>IDENTIFICATION</scope>
</reference>
<evidence type="ECO:0000313" key="3">
    <source>
        <dbReference type="Proteomes" id="UP000035681"/>
    </source>
</evidence>
<accession>A0AAF5DHD8</accession>
<protein>
    <recommendedName>
        <fullName evidence="2">Peptidase M14 domain-containing protein</fullName>
    </recommendedName>
</protein>
<name>A0AAF5DHD8_STRER</name>
<dbReference type="AlphaFoldDB" id="A0AAF5DHD8"/>
<dbReference type="Pfam" id="PF00246">
    <property type="entry name" value="Peptidase_M14"/>
    <property type="match status" value="1"/>
</dbReference>
<dbReference type="Proteomes" id="UP000035681">
    <property type="component" value="Unplaced"/>
</dbReference>
<evidence type="ECO:0000259" key="2">
    <source>
        <dbReference type="Pfam" id="PF00246"/>
    </source>
</evidence>
<organism evidence="3 4">
    <name type="scientific">Strongyloides stercoralis</name>
    <name type="common">Threadworm</name>
    <dbReference type="NCBI Taxonomy" id="6248"/>
    <lineage>
        <taxon>Eukaryota</taxon>
        <taxon>Metazoa</taxon>
        <taxon>Ecdysozoa</taxon>
        <taxon>Nematoda</taxon>
        <taxon>Chromadorea</taxon>
        <taxon>Rhabditida</taxon>
        <taxon>Tylenchina</taxon>
        <taxon>Panagrolaimomorpha</taxon>
        <taxon>Strongyloidoidea</taxon>
        <taxon>Strongyloididae</taxon>
        <taxon>Strongyloides</taxon>
    </lineage>
</organism>
<dbReference type="Gene3D" id="3.40.630.10">
    <property type="entry name" value="Zn peptidases"/>
    <property type="match status" value="1"/>
</dbReference>
<dbReference type="GO" id="GO:0008270">
    <property type="term" value="F:zinc ion binding"/>
    <property type="evidence" value="ECO:0007669"/>
    <property type="project" value="InterPro"/>
</dbReference>
<dbReference type="WBParaSite" id="TCONS_00012259.p1">
    <property type="protein sequence ID" value="TCONS_00012259.p1"/>
    <property type="gene ID" value="XLOC_007797"/>
</dbReference>
<sequence length="675" mass="76771">ASTTFLLLIRITFEPQLIGTFVVSSIVDLLWCSTGAGFGAHWRLNSFSNNADYDKEFIHYYCCIGRCCSTGTEAEAWRFFWGKLEDVALLELNLKHGAFFLMGEIYLSMEAVVGRIGDCYSTRAESKTCKLFFGRNSFRINASYDSETRYYCCCFGGCCSTGTDSKALRLFWKKLKDRNSFRINASYNEESRINASYDKESRYYCCCFGGCCSTGTDSGDGDFSGRNLRIHCYRCFGGCYSTGAGCGEWRLFWKKLEDVPILQLNLKHRSSSVMERTMAETEWRRLCSKLDTVVQLNSEHGSCCGRNWGLWNSFRINASYNNESSHYYRCFGGCYSTGTESGKWRLFWRELDMGAVVGGIGGCCSTGAESEVWMLFWSELKNVALLEMNLKRVNFFLRGIHLESMLVTIKNSGCCLTIAGSKIRNEGFLCFRRNSSSNNTNYNKESRHYYCCFEGCYSTGTESKALMLFWKKSGDCYSIRTKTGEHGESLEKKIEVIALLELTLSDEILSVMRFFWNELDLILEGTGDRYSIDYGAWKLVWKELEAVALLELNQKYGGCGSTRTESGAWKLFWMLLNCILGIMDMSILEFKNEHEEDTGQSADILYGANGCFNDYAKSLGIKYVSTIEIESRKMYNFGFMIPKSYISKLAEETFAGILVVSQRISKENIVESNIE</sequence>
<feature type="domain" description="Peptidase M14" evidence="2">
    <location>
        <begin position="595"/>
        <end position="655"/>
    </location>
</feature>
<dbReference type="GO" id="GO:0004181">
    <property type="term" value="F:metallocarboxypeptidase activity"/>
    <property type="evidence" value="ECO:0007669"/>
    <property type="project" value="InterPro"/>
</dbReference>
<keyword evidence="3" id="KW-1185">Reference proteome</keyword>